<keyword evidence="2" id="KW-1185">Reference proteome</keyword>
<comment type="caution">
    <text evidence="1">The sequence shown here is derived from an EMBL/GenBank/DDBJ whole genome shotgun (WGS) entry which is preliminary data.</text>
</comment>
<sequence>MAGDETVEVSNKLPLWFST</sequence>
<protein>
    <submittedName>
        <fullName evidence="1">Uncharacterized protein</fullName>
    </submittedName>
</protein>
<organism evidence="1 2">
    <name type="scientific">Allacma fusca</name>
    <dbReference type="NCBI Taxonomy" id="39272"/>
    <lineage>
        <taxon>Eukaryota</taxon>
        <taxon>Metazoa</taxon>
        <taxon>Ecdysozoa</taxon>
        <taxon>Arthropoda</taxon>
        <taxon>Hexapoda</taxon>
        <taxon>Collembola</taxon>
        <taxon>Symphypleona</taxon>
        <taxon>Sminthuridae</taxon>
        <taxon>Allacma</taxon>
    </lineage>
</organism>
<dbReference type="AlphaFoldDB" id="A0A8J2KVM6"/>
<evidence type="ECO:0000313" key="1">
    <source>
        <dbReference type="EMBL" id="CAG7820652.1"/>
    </source>
</evidence>
<reference evidence="1" key="1">
    <citation type="submission" date="2021-06" db="EMBL/GenBank/DDBJ databases">
        <authorList>
            <person name="Hodson N. C."/>
            <person name="Mongue J. A."/>
            <person name="Jaron S. K."/>
        </authorList>
    </citation>
    <scope>NUCLEOTIDE SEQUENCE</scope>
</reference>
<dbReference type="Proteomes" id="UP000708208">
    <property type="component" value="Unassembled WGS sequence"/>
</dbReference>
<name>A0A8J2KVM6_9HEXA</name>
<feature type="non-terminal residue" evidence="1">
    <location>
        <position position="19"/>
    </location>
</feature>
<dbReference type="EMBL" id="CAJVCH010485961">
    <property type="protein sequence ID" value="CAG7820652.1"/>
    <property type="molecule type" value="Genomic_DNA"/>
</dbReference>
<accession>A0A8J2KVM6</accession>
<evidence type="ECO:0000313" key="2">
    <source>
        <dbReference type="Proteomes" id="UP000708208"/>
    </source>
</evidence>
<gene>
    <name evidence="1" type="ORF">AFUS01_LOCUS31034</name>
</gene>
<proteinExistence type="predicted"/>